<dbReference type="RefSeq" id="WP_245449626.1">
    <property type="nucleotide sequence ID" value="NZ_JAHBRY010000001.1"/>
</dbReference>
<evidence type="ECO:0000313" key="1">
    <source>
        <dbReference type="EMBL" id="PXW60263.1"/>
    </source>
</evidence>
<comment type="caution">
    <text evidence="1">The sequence shown here is derived from an EMBL/GenBank/DDBJ whole genome shotgun (WGS) entry which is preliminary data.</text>
</comment>
<keyword evidence="2" id="KW-1185">Reference proteome</keyword>
<organism evidence="1 2">
    <name type="scientific">Chelatococcus asaccharovorans</name>
    <dbReference type="NCBI Taxonomy" id="28210"/>
    <lineage>
        <taxon>Bacteria</taxon>
        <taxon>Pseudomonadati</taxon>
        <taxon>Pseudomonadota</taxon>
        <taxon>Alphaproteobacteria</taxon>
        <taxon>Hyphomicrobiales</taxon>
        <taxon>Chelatococcaceae</taxon>
        <taxon>Chelatococcus</taxon>
    </lineage>
</organism>
<accession>A0A2V3U9V7</accession>
<dbReference type="EMBL" id="QJJK01000004">
    <property type="protein sequence ID" value="PXW60263.1"/>
    <property type="molecule type" value="Genomic_DNA"/>
</dbReference>
<gene>
    <name evidence="1" type="ORF">C7450_104316</name>
</gene>
<sequence length="250" mass="26607">MTLANASSSTMRASLRESRMVLERLMQVVRIDEGLVPSLRDCALYSAALGLGGFPAVSAHLELLRGAAPERVKLVADSPLTVDGGGQHAWVVAELVVDLLVAEARTSAAGGREMAEARVLNVVEPEELGVAAAIARRHGFAVELSRGERDAGARLVLRPASADAPDPLQRIRLEGLPVAQDLWWQLFHRANEALAVDTIQSRRHAGPIRVEEDGRVVGRQDDDETDFSLLIGQTAAAPPPSANGIAKQGA</sequence>
<reference evidence="1 2" key="1">
    <citation type="submission" date="2018-05" db="EMBL/GenBank/DDBJ databases">
        <title>Genomic Encyclopedia of Type Strains, Phase IV (KMG-IV): sequencing the most valuable type-strain genomes for metagenomic binning, comparative biology and taxonomic classification.</title>
        <authorList>
            <person name="Goeker M."/>
        </authorList>
    </citation>
    <scope>NUCLEOTIDE SEQUENCE [LARGE SCALE GENOMIC DNA]</scope>
    <source>
        <strain evidence="1 2">DSM 6462</strain>
    </source>
</reference>
<dbReference type="Proteomes" id="UP000248021">
    <property type="component" value="Unassembled WGS sequence"/>
</dbReference>
<protein>
    <submittedName>
        <fullName evidence="1">Uncharacterized protein</fullName>
    </submittedName>
</protein>
<dbReference type="AlphaFoldDB" id="A0A2V3U9V7"/>
<evidence type="ECO:0000313" key="2">
    <source>
        <dbReference type="Proteomes" id="UP000248021"/>
    </source>
</evidence>
<proteinExistence type="predicted"/>
<name>A0A2V3U9V7_9HYPH</name>